<evidence type="ECO:0000313" key="3">
    <source>
        <dbReference type="Proteomes" id="UP001501222"/>
    </source>
</evidence>
<accession>A0ABP6VWR9</accession>
<keyword evidence="1" id="KW-0472">Membrane</keyword>
<reference evidence="3" key="1">
    <citation type="journal article" date="2019" name="Int. J. Syst. Evol. Microbiol.">
        <title>The Global Catalogue of Microorganisms (GCM) 10K type strain sequencing project: providing services to taxonomists for standard genome sequencing and annotation.</title>
        <authorList>
            <consortium name="The Broad Institute Genomics Platform"/>
            <consortium name="The Broad Institute Genome Sequencing Center for Infectious Disease"/>
            <person name="Wu L."/>
            <person name="Ma J."/>
        </authorList>
    </citation>
    <scope>NUCLEOTIDE SEQUENCE [LARGE SCALE GENOMIC DNA]</scope>
    <source>
        <strain evidence="3">JCM 16928</strain>
    </source>
</reference>
<dbReference type="Proteomes" id="UP001501222">
    <property type="component" value="Unassembled WGS sequence"/>
</dbReference>
<organism evidence="2 3">
    <name type="scientific">Kribbella ginsengisoli</name>
    <dbReference type="NCBI Taxonomy" id="363865"/>
    <lineage>
        <taxon>Bacteria</taxon>
        <taxon>Bacillati</taxon>
        <taxon>Actinomycetota</taxon>
        <taxon>Actinomycetes</taxon>
        <taxon>Propionibacteriales</taxon>
        <taxon>Kribbellaceae</taxon>
        <taxon>Kribbella</taxon>
    </lineage>
</organism>
<gene>
    <name evidence="2" type="ORF">GCM10022235_05150</name>
</gene>
<keyword evidence="1" id="KW-0812">Transmembrane</keyword>
<dbReference type="RefSeq" id="WP_344836844.1">
    <property type="nucleotide sequence ID" value="NZ_BAABAA010000001.1"/>
</dbReference>
<evidence type="ECO:0000256" key="1">
    <source>
        <dbReference type="SAM" id="Phobius"/>
    </source>
</evidence>
<evidence type="ECO:0000313" key="2">
    <source>
        <dbReference type="EMBL" id="GAA3540577.1"/>
    </source>
</evidence>
<feature type="transmembrane region" description="Helical" evidence="1">
    <location>
        <begin position="31"/>
        <end position="50"/>
    </location>
</feature>
<sequence>MMRFLKLQGPFCKTCGTAATRDMTAKSMWQGWWGVGSMIINPITMLMNLGTSSKFKNLPEPAPGAPGRPMEPGKPLFQRPAVIGLLIPIAVIALIVVANLNKDPEATIGSCVYNKGTADKPNVKVVDCSSSDADYKVIGRLDNTVDGDKCAKFQDSTVSYTDRKAKFTLCLTPN</sequence>
<comment type="caution">
    <text evidence="2">The sequence shown here is derived from an EMBL/GenBank/DDBJ whole genome shotgun (WGS) entry which is preliminary data.</text>
</comment>
<feature type="transmembrane region" description="Helical" evidence="1">
    <location>
        <begin position="81"/>
        <end position="100"/>
    </location>
</feature>
<keyword evidence="1" id="KW-1133">Transmembrane helix</keyword>
<dbReference type="EMBL" id="BAABAA010000001">
    <property type="protein sequence ID" value="GAA3540577.1"/>
    <property type="molecule type" value="Genomic_DNA"/>
</dbReference>
<name>A0ABP6VWR9_9ACTN</name>
<protein>
    <submittedName>
        <fullName evidence="2">Uncharacterized protein</fullName>
    </submittedName>
</protein>
<proteinExistence type="predicted"/>
<keyword evidence="3" id="KW-1185">Reference proteome</keyword>